<protein>
    <submittedName>
        <fullName evidence="1">Uncharacterized protein</fullName>
    </submittedName>
</protein>
<reference evidence="1" key="1">
    <citation type="submission" date="2020-02" db="EMBL/GenBank/DDBJ databases">
        <title>Unexpected conservation and global transmission of agrobacterial virulence plasmids.</title>
        <authorList>
            <person name="Weisberg A.J."/>
            <person name="Davis E.W. II"/>
            <person name="Tabima J.R."/>
            <person name="Belcher M.S."/>
            <person name="Miller M."/>
            <person name="Kuo C.-H."/>
            <person name="Loper J.E."/>
            <person name="Grunwald N.J."/>
            <person name="Putnam M.L."/>
            <person name="Chang J.H."/>
        </authorList>
    </citation>
    <scope>NUCLEOTIDE SEQUENCE</scope>
    <source>
        <strain evidence="1">Q15/94</strain>
    </source>
</reference>
<evidence type="ECO:0000313" key="1">
    <source>
        <dbReference type="EMBL" id="QTG15694.1"/>
    </source>
</evidence>
<sequence length="108" mass="12803">MSQPYKLPAEFIDGFTKEMEDRFAYTLETIHTKVLYYTDREGSEFFFRPTKPFTEWPIIMVFEDGSVIDAILYALKQPSYVRHMKPEQMEQLLKDSIPDSYEGRCTKV</sequence>
<dbReference type="RefSeq" id="WP_333722210.1">
    <property type="nucleotide sequence ID" value="NZ_CP049217.1"/>
</dbReference>
<accession>A0AAJ4N5M5</accession>
<evidence type="ECO:0000313" key="2">
    <source>
        <dbReference type="Proteomes" id="UP000663946"/>
    </source>
</evidence>
<name>A0AAJ4N5M5_AGRTU</name>
<dbReference type="Proteomes" id="UP000663946">
    <property type="component" value="Chromosome 2"/>
</dbReference>
<dbReference type="EMBL" id="CP049217">
    <property type="protein sequence ID" value="QTG15694.1"/>
    <property type="molecule type" value="Genomic_DNA"/>
</dbReference>
<dbReference type="AlphaFoldDB" id="A0AAJ4N5M5"/>
<organism evidence="1 2">
    <name type="scientific">Agrobacterium tumefaciens</name>
    <dbReference type="NCBI Taxonomy" id="358"/>
    <lineage>
        <taxon>Bacteria</taxon>
        <taxon>Pseudomonadati</taxon>
        <taxon>Pseudomonadota</taxon>
        <taxon>Alphaproteobacteria</taxon>
        <taxon>Hyphomicrobiales</taxon>
        <taxon>Rhizobiaceae</taxon>
        <taxon>Rhizobium/Agrobacterium group</taxon>
        <taxon>Agrobacterium</taxon>
        <taxon>Agrobacterium tumefaciens complex</taxon>
    </lineage>
</organism>
<proteinExistence type="predicted"/>
<gene>
    <name evidence="1" type="ORF">G6M86_20850</name>
</gene>